<protein>
    <submittedName>
        <fullName evidence="2">DUF4930 family protein</fullName>
    </submittedName>
</protein>
<evidence type="ECO:0000313" key="1">
    <source>
        <dbReference type="EMBL" id="MBH9580939.1"/>
    </source>
</evidence>
<dbReference type="EMBL" id="QKYD01000030">
    <property type="protein sequence ID" value="REI24714.1"/>
    <property type="molecule type" value="Genomic_DNA"/>
</dbReference>
<dbReference type="AlphaFoldDB" id="A0A2K3ZJE2"/>
<sequence length="155" mass="18627">MLKRLFNFFIILLLLLCIFYISLKYIPALRQQEWNPLKEDIAVESYDEEGYKVPVAGRSYVLEDNDLFRNIPRAQARNIFSWIDKYEFMQVHELTRMGYDQDYLIAEQDSQFLLYHFGDSEMRVYTTEHDLYYDLNQLGHAIKMLPIESYQGQND</sequence>
<accession>A0A2K3ZJE2</accession>
<evidence type="ECO:0000313" key="6">
    <source>
        <dbReference type="Proteomes" id="UP000597038"/>
    </source>
</evidence>
<dbReference type="InterPro" id="IPR032561">
    <property type="entry name" value="DUF4930"/>
</dbReference>
<dbReference type="Proteomes" id="UP000597038">
    <property type="component" value="Unassembled WGS sequence"/>
</dbReference>
<evidence type="ECO:0000313" key="4">
    <source>
        <dbReference type="Proteomes" id="UP000256337"/>
    </source>
</evidence>
<dbReference type="Proteomes" id="UP000256562">
    <property type="component" value="Unassembled WGS sequence"/>
</dbReference>
<dbReference type="Pfam" id="PF16284">
    <property type="entry name" value="DUF4930"/>
    <property type="match status" value="1"/>
</dbReference>
<reference evidence="1 6" key="2">
    <citation type="submission" date="2020-12" db="EMBL/GenBank/DDBJ databases">
        <title>Genomic analysis of Staphylococcus felis from a cat with skin infection.</title>
        <authorList>
            <person name="Aslantas O."/>
            <person name="Keskin O."/>
            <person name="Buyukaltay K."/>
            <person name="Gullu Yucetepe A."/>
        </authorList>
    </citation>
    <scope>NUCLEOTIDE SEQUENCE [LARGE SCALE GENOMIC DNA]</scope>
    <source>
        <strain evidence="1 6">HARRANVET</strain>
    </source>
</reference>
<evidence type="ECO:0000313" key="2">
    <source>
        <dbReference type="EMBL" id="REH94077.1"/>
    </source>
</evidence>
<dbReference type="Proteomes" id="UP000256337">
    <property type="component" value="Unassembled WGS sequence"/>
</dbReference>
<evidence type="ECO:0000313" key="5">
    <source>
        <dbReference type="Proteomes" id="UP000256562"/>
    </source>
</evidence>
<comment type="caution">
    <text evidence="2">The sequence shown here is derived from an EMBL/GenBank/DDBJ whole genome shotgun (WGS) entry which is preliminary data.</text>
</comment>
<dbReference type="EMBL" id="QKXQ01000367">
    <property type="protein sequence ID" value="REH94077.1"/>
    <property type="molecule type" value="Genomic_DNA"/>
</dbReference>
<gene>
    <name evidence="3" type="ORF">DOS76_01705</name>
    <name evidence="2" type="ORF">DOS83_08115</name>
    <name evidence="1" type="ORF">I9026_06080</name>
</gene>
<name>A0A2K3ZJE2_9STAP</name>
<evidence type="ECO:0000313" key="3">
    <source>
        <dbReference type="EMBL" id="REI24714.1"/>
    </source>
</evidence>
<dbReference type="OrthoDB" id="2411880at2"/>
<dbReference type="EMBL" id="JAEDAQ010000008">
    <property type="protein sequence ID" value="MBH9580939.1"/>
    <property type="molecule type" value="Genomic_DNA"/>
</dbReference>
<dbReference type="KEGG" id="sfq:C7J90_09815"/>
<keyword evidence="6" id="KW-1185">Reference proteome</keyword>
<organism evidence="2 5">
    <name type="scientific">Staphylococcus felis</name>
    <dbReference type="NCBI Taxonomy" id="46127"/>
    <lineage>
        <taxon>Bacteria</taxon>
        <taxon>Bacillati</taxon>
        <taxon>Bacillota</taxon>
        <taxon>Bacilli</taxon>
        <taxon>Bacillales</taxon>
        <taxon>Staphylococcaceae</taxon>
        <taxon>Staphylococcus</taxon>
    </lineage>
</organism>
<proteinExistence type="predicted"/>
<reference evidence="4 5" key="1">
    <citation type="journal article" date="2018" name="Vet. Microbiol.">
        <title>Characterisation of Staphylococcus felis isolated from cats using whole genome sequencing.</title>
        <authorList>
            <person name="Worthing K."/>
            <person name="Pang S."/>
            <person name="Trott D.J."/>
            <person name="Abraham S."/>
            <person name="Coombs G.W."/>
            <person name="Jordan D."/>
            <person name="McIntyre L."/>
            <person name="Davies M.R."/>
            <person name="Norris J."/>
        </authorList>
    </citation>
    <scope>NUCLEOTIDE SEQUENCE [LARGE SCALE GENOMIC DNA]</scope>
    <source>
        <strain evidence="3 4">F25</strain>
        <strain evidence="2 5">F9</strain>
    </source>
</reference>